<gene>
    <name evidence="1" type="ORF">LMG3431_03073</name>
</gene>
<accession>A0A6S6Z1G3</accession>
<protein>
    <recommendedName>
        <fullName evidence="3">Gas vesicle protein</fullName>
    </recommendedName>
</protein>
<evidence type="ECO:0000313" key="1">
    <source>
        <dbReference type="EMBL" id="CAB3655421.1"/>
    </source>
</evidence>
<sequence>MRFLYCGLMPNSAVYRPIAACVFFARIEYLVALPDLSETLSMSIDSSFSQSKNATPSADAFLQFLVNLVNNGSQIESIGVTLQMGGMLVSGSIVSGAEYFDRFAASFTDSLGMLDADTRTSVHASLAELGDVFRVPQPADPLPNYIHLADALFFAADGTPVAGQPTLWRGRTSSVDGFILGRLQSGVAD</sequence>
<dbReference type="InterPro" id="IPR049644">
    <property type="entry name" value="GvpU-like"/>
</dbReference>
<keyword evidence="2" id="KW-1185">Reference proteome</keyword>
<dbReference type="AlphaFoldDB" id="A0A6S6Z1G3"/>
<evidence type="ECO:0000313" key="2">
    <source>
        <dbReference type="Proteomes" id="UP000494108"/>
    </source>
</evidence>
<organism evidence="1 2">
    <name type="scientific">Achromobacter pestifer</name>
    <dbReference type="NCBI Taxonomy" id="1353889"/>
    <lineage>
        <taxon>Bacteria</taxon>
        <taxon>Pseudomonadati</taxon>
        <taxon>Pseudomonadota</taxon>
        <taxon>Betaproteobacteria</taxon>
        <taxon>Burkholderiales</taxon>
        <taxon>Alcaligenaceae</taxon>
        <taxon>Achromobacter</taxon>
    </lineage>
</organism>
<dbReference type="Proteomes" id="UP000494108">
    <property type="component" value="Unassembled WGS sequence"/>
</dbReference>
<name>A0A6S6Z1G3_9BURK</name>
<evidence type="ECO:0008006" key="3">
    <source>
        <dbReference type="Google" id="ProtNLM"/>
    </source>
</evidence>
<proteinExistence type="predicted"/>
<dbReference type="NCBIfam" id="NF041667">
    <property type="entry name" value="GvpU"/>
    <property type="match status" value="1"/>
</dbReference>
<dbReference type="EMBL" id="CADIJX010000003">
    <property type="protein sequence ID" value="CAB3655421.1"/>
    <property type="molecule type" value="Genomic_DNA"/>
</dbReference>
<reference evidence="1 2" key="1">
    <citation type="submission" date="2020-04" db="EMBL/GenBank/DDBJ databases">
        <authorList>
            <person name="De Canck E."/>
        </authorList>
    </citation>
    <scope>NUCLEOTIDE SEQUENCE [LARGE SCALE GENOMIC DNA]</scope>
    <source>
        <strain evidence="1 2">LMG 3431</strain>
    </source>
</reference>